<dbReference type="SMART" id="SM00020">
    <property type="entry name" value="Tryp_SPc"/>
    <property type="match status" value="1"/>
</dbReference>
<keyword evidence="4" id="KW-1185">Reference proteome</keyword>
<dbReference type="PANTHER" id="PTHR24260:SF136">
    <property type="entry name" value="GH08193P-RELATED"/>
    <property type="match status" value="1"/>
</dbReference>
<dbReference type="AlphaFoldDB" id="A0A4R4ZPM3"/>
<gene>
    <name evidence="3" type="ORF">E1263_09710</name>
</gene>
<keyword evidence="3" id="KW-0378">Hydrolase</keyword>
<dbReference type="PROSITE" id="PS00134">
    <property type="entry name" value="TRYPSIN_HIS"/>
    <property type="match status" value="1"/>
</dbReference>
<dbReference type="Gene3D" id="2.60.120.260">
    <property type="entry name" value="Galactose-binding domain-like"/>
    <property type="match status" value="1"/>
</dbReference>
<dbReference type="InterPro" id="IPR018114">
    <property type="entry name" value="TRYPSIN_HIS"/>
</dbReference>
<dbReference type="PRINTS" id="PR00722">
    <property type="entry name" value="CHYMOTRYPSIN"/>
</dbReference>
<accession>A0A4R4ZPM3</accession>
<dbReference type="PANTHER" id="PTHR24260">
    <property type="match status" value="1"/>
</dbReference>
<comment type="caution">
    <text evidence="3">The sequence shown here is derived from an EMBL/GenBank/DDBJ whole genome shotgun (WGS) entry which is preliminary data.</text>
</comment>
<dbReference type="OrthoDB" id="1496095at2"/>
<dbReference type="RefSeq" id="WP_132166869.1">
    <property type="nucleotide sequence ID" value="NZ_SMKX01000020.1"/>
</dbReference>
<proteinExistence type="predicted"/>
<dbReference type="InterPro" id="IPR051333">
    <property type="entry name" value="CLIP_Serine_Protease"/>
</dbReference>
<dbReference type="InterPro" id="IPR043504">
    <property type="entry name" value="Peptidase_S1_PA_chymotrypsin"/>
</dbReference>
<dbReference type="InterPro" id="IPR009003">
    <property type="entry name" value="Peptidase_S1_PA"/>
</dbReference>
<reference evidence="3 4" key="1">
    <citation type="submission" date="2019-03" db="EMBL/GenBank/DDBJ databases">
        <title>Draft genome sequences of novel Actinobacteria.</title>
        <authorList>
            <person name="Sahin N."/>
            <person name="Ay H."/>
            <person name="Saygin H."/>
        </authorList>
    </citation>
    <scope>NUCLEOTIDE SEQUENCE [LARGE SCALE GENOMIC DNA]</scope>
    <source>
        <strain evidence="3 4">JCM 13523</strain>
    </source>
</reference>
<sequence length="442" mass="45818">MTKSMLARALLFLALVAAALVPTATPAQAVKGGEHTTHPTYPWSVVITRPGSASPWKVSCGGALLAPNKVLTAAHCMDPSIGDFKEKTVIWGRTDLRTTDGKVAKITSYWKHPSYQWGSLAGDDIAVLTLDQNLGAPGDYLKVATAAEAAEVNKIGNQTVLGGTWGRIGPGTGEADHDPVMKKATLPIIDPVATGGCKDIGWSFTPDKQLCNGPIKNDALGTCGGDSGAPVVLNTANGWRQVSLIESGDSNCGGPQVTSKLTNYEALISEQVGTEPPPPTGGVTNGGFEAGTAAGWSAGGTGNAASVVNTGARTGTYAARLGSTTATNGESTYSQTFAVPEGSSRLSLWYSMTCPDTVSYAWARVTLKDNTAGTTTTPLAKTCTNGQGWKQVTASVITGHSYTLTLVNRDDNHPSDPVHTLYDDVTLGATLQQAPAGQRLQS</sequence>
<evidence type="ECO:0000259" key="2">
    <source>
        <dbReference type="PROSITE" id="PS50240"/>
    </source>
</evidence>
<dbReference type="GO" id="GO:0006508">
    <property type="term" value="P:proteolysis"/>
    <property type="evidence" value="ECO:0007669"/>
    <property type="project" value="UniProtKB-KW"/>
</dbReference>
<dbReference type="Gene3D" id="2.40.10.10">
    <property type="entry name" value="Trypsin-like serine proteases"/>
    <property type="match status" value="1"/>
</dbReference>
<feature type="signal peptide" evidence="1">
    <location>
        <begin position="1"/>
        <end position="29"/>
    </location>
</feature>
<protein>
    <submittedName>
        <fullName evidence="3">Trypsin-like serine protease</fullName>
    </submittedName>
</protein>
<dbReference type="EMBL" id="SMKX01000020">
    <property type="protein sequence ID" value="TDD60881.1"/>
    <property type="molecule type" value="Genomic_DNA"/>
</dbReference>
<keyword evidence="1" id="KW-0732">Signal</keyword>
<organism evidence="3 4">
    <name type="scientific">Kribbella antibiotica</name>
    <dbReference type="NCBI Taxonomy" id="190195"/>
    <lineage>
        <taxon>Bacteria</taxon>
        <taxon>Bacillati</taxon>
        <taxon>Actinomycetota</taxon>
        <taxon>Actinomycetes</taxon>
        <taxon>Propionibacteriales</taxon>
        <taxon>Kribbellaceae</taxon>
        <taxon>Kribbella</taxon>
    </lineage>
</organism>
<dbReference type="PROSITE" id="PS50240">
    <property type="entry name" value="TRYPSIN_DOM"/>
    <property type="match status" value="1"/>
</dbReference>
<dbReference type="InterPro" id="IPR001314">
    <property type="entry name" value="Peptidase_S1A"/>
</dbReference>
<dbReference type="SUPFAM" id="SSF50494">
    <property type="entry name" value="Trypsin-like serine proteases"/>
    <property type="match status" value="1"/>
</dbReference>
<name>A0A4R4ZPM3_9ACTN</name>
<evidence type="ECO:0000313" key="3">
    <source>
        <dbReference type="EMBL" id="TDD60881.1"/>
    </source>
</evidence>
<feature type="domain" description="Peptidase S1" evidence="2">
    <location>
        <begin position="30"/>
        <end position="273"/>
    </location>
</feature>
<keyword evidence="3" id="KW-0645">Protease</keyword>
<dbReference type="Proteomes" id="UP000295124">
    <property type="component" value="Unassembled WGS sequence"/>
</dbReference>
<dbReference type="InterPro" id="IPR001254">
    <property type="entry name" value="Trypsin_dom"/>
</dbReference>
<dbReference type="GO" id="GO:0004252">
    <property type="term" value="F:serine-type endopeptidase activity"/>
    <property type="evidence" value="ECO:0007669"/>
    <property type="project" value="InterPro"/>
</dbReference>
<feature type="chain" id="PRO_5020817006" evidence="1">
    <location>
        <begin position="30"/>
        <end position="442"/>
    </location>
</feature>
<evidence type="ECO:0000256" key="1">
    <source>
        <dbReference type="SAM" id="SignalP"/>
    </source>
</evidence>
<dbReference type="Pfam" id="PF00089">
    <property type="entry name" value="Trypsin"/>
    <property type="match status" value="1"/>
</dbReference>
<evidence type="ECO:0000313" key="4">
    <source>
        <dbReference type="Proteomes" id="UP000295124"/>
    </source>
</evidence>